<comment type="caution">
    <text evidence="1">The sequence shown here is derived from an EMBL/GenBank/DDBJ whole genome shotgun (WGS) entry which is preliminary data.</text>
</comment>
<gene>
    <name evidence="1" type="ORF">JN11_01156</name>
</gene>
<evidence type="ECO:0000313" key="1">
    <source>
        <dbReference type="EMBL" id="TWJ03609.1"/>
    </source>
</evidence>
<reference evidence="1 2" key="1">
    <citation type="submission" date="2019-07" db="EMBL/GenBank/DDBJ databases">
        <title>Genomic Encyclopedia of Archaeal and Bacterial Type Strains, Phase II (KMG-II): from individual species to whole genera.</title>
        <authorList>
            <person name="Goeker M."/>
        </authorList>
    </citation>
    <scope>NUCLEOTIDE SEQUENCE [LARGE SCALE GENOMIC DNA]</scope>
    <source>
        <strain evidence="1 2">ATCC BAA-1854</strain>
    </source>
</reference>
<dbReference type="AlphaFoldDB" id="A0A562UD52"/>
<name>A0A562UD52_9SPHI</name>
<sequence length="81" mass="9207">MLAQVFLKLFFEIELLGGITSETPKNLRFPSKGFLLGYTVIYFDTVNKIAANLSGIDIKGVWLLGNEYSLLIWPLFFTIVF</sequence>
<protein>
    <submittedName>
        <fullName evidence="1">Uncharacterized protein</fullName>
    </submittedName>
</protein>
<organism evidence="1 2">
    <name type="scientific">Mucilaginibacter frigoritolerans</name>
    <dbReference type="NCBI Taxonomy" id="652788"/>
    <lineage>
        <taxon>Bacteria</taxon>
        <taxon>Pseudomonadati</taxon>
        <taxon>Bacteroidota</taxon>
        <taxon>Sphingobacteriia</taxon>
        <taxon>Sphingobacteriales</taxon>
        <taxon>Sphingobacteriaceae</taxon>
        <taxon>Mucilaginibacter</taxon>
    </lineage>
</organism>
<keyword evidence="2" id="KW-1185">Reference proteome</keyword>
<accession>A0A562UD52</accession>
<dbReference type="EMBL" id="VLLI01000002">
    <property type="protein sequence ID" value="TWJ03609.1"/>
    <property type="molecule type" value="Genomic_DNA"/>
</dbReference>
<proteinExistence type="predicted"/>
<evidence type="ECO:0000313" key="2">
    <source>
        <dbReference type="Proteomes" id="UP000317010"/>
    </source>
</evidence>
<dbReference type="Proteomes" id="UP000317010">
    <property type="component" value="Unassembled WGS sequence"/>
</dbReference>